<feature type="repeat" description="PPR" evidence="2">
    <location>
        <begin position="279"/>
        <end position="313"/>
    </location>
</feature>
<protein>
    <recommendedName>
        <fullName evidence="5">Pentatricopeptide repeat-containing protein</fullName>
    </recommendedName>
</protein>
<dbReference type="AlphaFoldDB" id="A0A9Q0QWT2"/>
<dbReference type="PROSITE" id="PS51375">
    <property type="entry name" value="PPR"/>
    <property type="match status" value="9"/>
</dbReference>
<feature type="repeat" description="PPR" evidence="2">
    <location>
        <begin position="419"/>
        <end position="454"/>
    </location>
</feature>
<dbReference type="NCBIfam" id="TIGR00756">
    <property type="entry name" value="PPR"/>
    <property type="match status" value="9"/>
</dbReference>
<evidence type="ECO:0000313" key="3">
    <source>
        <dbReference type="EMBL" id="KAJ4974579.1"/>
    </source>
</evidence>
<keyword evidence="4" id="KW-1185">Reference proteome</keyword>
<keyword evidence="1" id="KW-0677">Repeat</keyword>
<dbReference type="Pfam" id="PF13041">
    <property type="entry name" value="PPR_2"/>
    <property type="match status" value="4"/>
</dbReference>
<organism evidence="3 4">
    <name type="scientific">Protea cynaroides</name>
    <dbReference type="NCBI Taxonomy" id="273540"/>
    <lineage>
        <taxon>Eukaryota</taxon>
        <taxon>Viridiplantae</taxon>
        <taxon>Streptophyta</taxon>
        <taxon>Embryophyta</taxon>
        <taxon>Tracheophyta</taxon>
        <taxon>Spermatophyta</taxon>
        <taxon>Magnoliopsida</taxon>
        <taxon>Proteales</taxon>
        <taxon>Proteaceae</taxon>
        <taxon>Protea</taxon>
    </lineage>
</organism>
<evidence type="ECO:0008006" key="5">
    <source>
        <dbReference type="Google" id="ProtNLM"/>
    </source>
</evidence>
<name>A0A9Q0QWT2_9MAGN</name>
<feature type="repeat" description="PPR" evidence="2">
    <location>
        <begin position="314"/>
        <end position="348"/>
    </location>
</feature>
<accession>A0A9Q0QWT2</accession>
<feature type="repeat" description="PPR" evidence="2">
    <location>
        <begin position="490"/>
        <end position="524"/>
    </location>
</feature>
<dbReference type="PANTHER" id="PTHR45613:SF179">
    <property type="entry name" value="OS01G0505500 PROTEIN"/>
    <property type="match status" value="1"/>
</dbReference>
<proteinExistence type="predicted"/>
<feature type="repeat" description="PPR" evidence="2">
    <location>
        <begin position="455"/>
        <end position="489"/>
    </location>
</feature>
<evidence type="ECO:0000313" key="4">
    <source>
        <dbReference type="Proteomes" id="UP001141806"/>
    </source>
</evidence>
<dbReference type="InterPro" id="IPR011990">
    <property type="entry name" value="TPR-like_helical_dom_sf"/>
</dbReference>
<feature type="repeat" description="PPR" evidence="2">
    <location>
        <begin position="384"/>
        <end position="418"/>
    </location>
</feature>
<gene>
    <name evidence="3" type="ORF">NE237_007753</name>
</gene>
<dbReference type="EMBL" id="JAMYWD010000004">
    <property type="protein sequence ID" value="KAJ4974579.1"/>
    <property type="molecule type" value="Genomic_DNA"/>
</dbReference>
<reference evidence="3" key="1">
    <citation type="journal article" date="2023" name="Plant J.">
        <title>The genome of the king protea, Protea cynaroides.</title>
        <authorList>
            <person name="Chang J."/>
            <person name="Duong T.A."/>
            <person name="Schoeman C."/>
            <person name="Ma X."/>
            <person name="Roodt D."/>
            <person name="Barker N."/>
            <person name="Li Z."/>
            <person name="Van de Peer Y."/>
            <person name="Mizrachi E."/>
        </authorList>
    </citation>
    <scope>NUCLEOTIDE SEQUENCE</scope>
    <source>
        <tissue evidence="3">Young leaves</tissue>
    </source>
</reference>
<dbReference type="OrthoDB" id="185373at2759"/>
<dbReference type="Proteomes" id="UP001141806">
    <property type="component" value="Unassembled WGS sequence"/>
</dbReference>
<feature type="repeat" description="PPR" evidence="2">
    <location>
        <begin position="244"/>
        <end position="278"/>
    </location>
</feature>
<dbReference type="Pfam" id="PF01535">
    <property type="entry name" value="PPR"/>
    <property type="match status" value="1"/>
</dbReference>
<evidence type="ECO:0000256" key="1">
    <source>
        <dbReference type="ARBA" id="ARBA00022737"/>
    </source>
</evidence>
<dbReference type="Gene3D" id="1.25.40.10">
    <property type="entry name" value="Tetratricopeptide repeat domain"/>
    <property type="match status" value="4"/>
</dbReference>
<dbReference type="PANTHER" id="PTHR45613">
    <property type="entry name" value="PENTATRICOPEPTIDE REPEAT-CONTAINING PROTEIN"/>
    <property type="match status" value="1"/>
</dbReference>
<feature type="repeat" description="PPR" evidence="2">
    <location>
        <begin position="209"/>
        <end position="243"/>
    </location>
</feature>
<comment type="caution">
    <text evidence="3">The sequence shown here is derived from an EMBL/GenBank/DDBJ whole genome shotgun (WGS) entry which is preliminary data.</text>
</comment>
<dbReference type="InterPro" id="IPR002885">
    <property type="entry name" value="PPR_rpt"/>
</dbReference>
<evidence type="ECO:0000256" key="2">
    <source>
        <dbReference type="PROSITE-ProRule" id="PRU00708"/>
    </source>
</evidence>
<sequence length="562" mass="64217">MSFSRFSNRFSRPVELAVRFRLPSGNTMKDVLPVPSSEMGPLRSHCDSVEPNKDSISTHTLISGYESRFYLPFPPLGLGSCRLIHGGLVLTQAFTETNDEKPNPVDDRVMEDAQKICKILSNHSGFSGIESSLDRSGVKVSPSLVEEVLKKLSNAGALALSFFRWAEKQEGFKHTTEIYNGLIDALGKIKQFKLIWNLVSTMKSKALLTKDTFALIIRRYARARKINEAIGTFEKMEKFGLKPELSDFNRFIDILCKSRHVKKAQVVFDEMKKRRFTPDLRTYTILLEGWGQEQNELKLQEVYREMRDEGLEPDIVNYGILINAFCKLRKYNEAIELFHEMEAKKLNPGPHIYCTLINGLGAEKRLKEAMEFFDRSKASGLKPEVPTYNAVVGSYCYSRRMFDAFRVVDEMRQCGVGPNARTYEIILHHLIKAGRRKEAFSLFQRMGSDSGCEPSLNIYSVIVKMFCEEERTDMALKVWNEMKAKGILPGMHMFSILIQSLCQENNLDDACKYFQEMLDLGIRPPGQMYSKLKEALIEDGKKDIALILWQKLETLRKTPLVG</sequence>
<feature type="repeat" description="PPR" evidence="2">
    <location>
        <begin position="349"/>
        <end position="383"/>
    </location>
</feature>